<accession>A0A1E3LAC0</accession>
<comment type="caution">
    <text evidence="1">The sequence shown here is derived from an EMBL/GenBank/DDBJ whole genome shotgun (WGS) entry which is preliminary data.</text>
</comment>
<name>A0A1E3LAC0_9BACL</name>
<dbReference type="Proteomes" id="UP000094578">
    <property type="component" value="Unassembled WGS sequence"/>
</dbReference>
<dbReference type="STRING" id="1886670.PTI45_00083"/>
<evidence type="ECO:0000313" key="1">
    <source>
        <dbReference type="EMBL" id="ODP30574.1"/>
    </source>
</evidence>
<protein>
    <recommendedName>
        <fullName evidence="3">Knr4/Smi1-like domain-containing protein</fullName>
    </recommendedName>
</protein>
<dbReference type="RefSeq" id="WP_069325569.1">
    <property type="nucleotide sequence ID" value="NZ_MDER01000001.1"/>
</dbReference>
<dbReference type="EMBL" id="MDER01000001">
    <property type="protein sequence ID" value="ODP30574.1"/>
    <property type="molecule type" value="Genomic_DNA"/>
</dbReference>
<proteinExistence type="predicted"/>
<dbReference type="AlphaFoldDB" id="A0A1E3LAC0"/>
<sequence length="151" mass="17699">MLSSKVEQYFKEQNGWYEEASSDYVGALEQLNIPLDSDFAQFYLHAETGPTFYSRHRELYHIAWFVLYSNYDLSVHSARTTLQLPEEYLPLDAFVGEGGYFYNRQTGQVLELSLGQPLQDFWAGKLQPQWENFNSFLEWFFELDHSAHSSS</sequence>
<dbReference type="InterPro" id="IPR037883">
    <property type="entry name" value="Knr4/Smi1-like_sf"/>
</dbReference>
<evidence type="ECO:0008006" key="3">
    <source>
        <dbReference type="Google" id="ProtNLM"/>
    </source>
</evidence>
<evidence type="ECO:0000313" key="2">
    <source>
        <dbReference type="Proteomes" id="UP000094578"/>
    </source>
</evidence>
<gene>
    <name evidence="1" type="ORF">PTI45_00083</name>
</gene>
<organism evidence="1 2">
    <name type="scientific">Paenibacillus nuruki</name>
    <dbReference type="NCBI Taxonomy" id="1886670"/>
    <lineage>
        <taxon>Bacteria</taxon>
        <taxon>Bacillati</taxon>
        <taxon>Bacillota</taxon>
        <taxon>Bacilli</taxon>
        <taxon>Bacillales</taxon>
        <taxon>Paenibacillaceae</taxon>
        <taxon>Paenibacillus</taxon>
    </lineage>
</organism>
<dbReference type="SUPFAM" id="SSF160631">
    <property type="entry name" value="SMI1/KNR4-like"/>
    <property type="match status" value="1"/>
</dbReference>
<reference evidence="1 2" key="1">
    <citation type="submission" date="2016-08" db="EMBL/GenBank/DDBJ databases">
        <title>Genome sequencing of Paenibacillus sp. TI45-13ar, isolated from Korean traditional nuruk.</title>
        <authorList>
            <person name="Kim S.-J."/>
        </authorList>
    </citation>
    <scope>NUCLEOTIDE SEQUENCE [LARGE SCALE GENOMIC DNA]</scope>
    <source>
        <strain evidence="1 2">TI45-13ar</strain>
    </source>
</reference>
<keyword evidence="2" id="KW-1185">Reference proteome</keyword>